<accession>A0A545UMW7</accession>
<dbReference type="AlphaFoldDB" id="A0A545UMW7"/>
<dbReference type="Proteomes" id="UP000315783">
    <property type="component" value="Unassembled WGS sequence"/>
</dbReference>
<name>A0A545UMW7_9HYPO</name>
<proteinExistence type="predicted"/>
<comment type="caution">
    <text evidence="1">The sequence shown here is derived from an EMBL/GenBank/DDBJ whole genome shotgun (WGS) entry which is preliminary data.</text>
</comment>
<reference evidence="1 2" key="1">
    <citation type="journal article" date="2019" name="Appl. Microbiol. Biotechnol.">
        <title>Genome sequence of Isaria javanica and comparative genome analysis insights into family S53 peptidase evolution in fungal entomopathogens.</title>
        <authorList>
            <person name="Lin R."/>
            <person name="Zhang X."/>
            <person name="Xin B."/>
            <person name="Zou M."/>
            <person name="Gao Y."/>
            <person name="Qin F."/>
            <person name="Hu Q."/>
            <person name="Xie B."/>
            <person name="Cheng X."/>
        </authorList>
    </citation>
    <scope>NUCLEOTIDE SEQUENCE [LARGE SCALE GENOMIC DNA]</scope>
    <source>
        <strain evidence="1 2">IJ1G</strain>
    </source>
</reference>
<keyword evidence="2" id="KW-1185">Reference proteome</keyword>
<gene>
    <name evidence="1" type="ORF">IF1G_10548</name>
</gene>
<organism evidence="1 2">
    <name type="scientific">Cordyceps javanica</name>
    <dbReference type="NCBI Taxonomy" id="43265"/>
    <lineage>
        <taxon>Eukaryota</taxon>
        <taxon>Fungi</taxon>
        <taxon>Dikarya</taxon>
        <taxon>Ascomycota</taxon>
        <taxon>Pezizomycotina</taxon>
        <taxon>Sordariomycetes</taxon>
        <taxon>Hypocreomycetidae</taxon>
        <taxon>Hypocreales</taxon>
        <taxon>Cordycipitaceae</taxon>
        <taxon>Cordyceps</taxon>
    </lineage>
</organism>
<evidence type="ECO:0000313" key="2">
    <source>
        <dbReference type="Proteomes" id="UP000315783"/>
    </source>
</evidence>
<protein>
    <submittedName>
        <fullName evidence="1">Uncharacterized protein</fullName>
    </submittedName>
</protein>
<evidence type="ECO:0000313" key="1">
    <source>
        <dbReference type="EMBL" id="TQV90805.1"/>
    </source>
</evidence>
<dbReference type="EMBL" id="SPUK01000023">
    <property type="protein sequence ID" value="TQV90805.1"/>
    <property type="molecule type" value="Genomic_DNA"/>
</dbReference>
<sequence>MSLTLAPLPHAWGILDSNVPVAYVSHKWLTTDSVHLLLLLRSWELREPFRSRPLATCSNY</sequence>